<dbReference type="SMART" id="SM00710">
    <property type="entry name" value="PbH1"/>
    <property type="match status" value="3"/>
</dbReference>
<dbReference type="FunFam" id="2.160.20.10:FF:000019">
    <property type="entry name" value="polygalacturonase At1g48100"/>
    <property type="match status" value="1"/>
</dbReference>
<feature type="chain" id="PRO_5016359637" evidence="9">
    <location>
        <begin position="28"/>
        <end position="435"/>
    </location>
</feature>
<dbReference type="OrthoDB" id="187139at2759"/>
<keyword evidence="6 8" id="KW-0326">Glycosidase</keyword>
<dbReference type="Gramene" id="OIT39834">
    <property type="protein sequence ID" value="OIT39834"/>
    <property type="gene ID" value="A4A49_19032"/>
</dbReference>
<keyword evidence="9" id="KW-0732">Signal</keyword>
<evidence type="ECO:0000256" key="9">
    <source>
        <dbReference type="SAM" id="SignalP"/>
    </source>
</evidence>
<keyword evidence="3" id="KW-0134">Cell wall</keyword>
<comment type="subcellular location">
    <subcellularLocation>
        <location evidence="1">Secreted</location>
        <location evidence="1">Cell wall</location>
    </subcellularLocation>
</comment>
<dbReference type="KEGG" id="nau:109237573"/>
<comment type="caution">
    <text evidence="10">The sequence shown here is derived from an EMBL/GenBank/DDBJ whole genome shotgun (WGS) entry which is preliminary data.</text>
</comment>
<dbReference type="SUPFAM" id="SSF51126">
    <property type="entry name" value="Pectin lyase-like"/>
    <property type="match status" value="1"/>
</dbReference>
<evidence type="ECO:0000313" key="11">
    <source>
        <dbReference type="Proteomes" id="UP000187609"/>
    </source>
</evidence>
<evidence type="ECO:0000256" key="8">
    <source>
        <dbReference type="RuleBase" id="RU361169"/>
    </source>
</evidence>
<evidence type="ECO:0000256" key="3">
    <source>
        <dbReference type="ARBA" id="ARBA00022512"/>
    </source>
</evidence>
<dbReference type="Pfam" id="PF00295">
    <property type="entry name" value="Glyco_hydro_28"/>
    <property type="match status" value="1"/>
</dbReference>
<dbReference type="InterPro" id="IPR012334">
    <property type="entry name" value="Pectin_lyas_fold"/>
</dbReference>
<evidence type="ECO:0000256" key="7">
    <source>
        <dbReference type="ARBA" id="ARBA00023316"/>
    </source>
</evidence>
<protein>
    <submittedName>
        <fullName evidence="10">Polygalacturonase</fullName>
    </submittedName>
</protein>
<comment type="similarity">
    <text evidence="2 8">Belongs to the glycosyl hydrolase 28 family.</text>
</comment>
<dbReference type="STRING" id="49451.A0A314LGY1"/>
<dbReference type="GO" id="GO:0071555">
    <property type="term" value="P:cell wall organization"/>
    <property type="evidence" value="ECO:0007669"/>
    <property type="project" value="UniProtKB-KW"/>
</dbReference>
<dbReference type="InterPro" id="IPR000743">
    <property type="entry name" value="Glyco_hydro_28"/>
</dbReference>
<dbReference type="Proteomes" id="UP000187609">
    <property type="component" value="Unassembled WGS sequence"/>
</dbReference>
<dbReference type="AlphaFoldDB" id="A0A314LGY1"/>
<evidence type="ECO:0000256" key="2">
    <source>
        <dbReference type="ARBA" id="ARBA00008834"/>
    </source>
</evidence>
<evidence type="ECO:0000256" key="5">
    <source>
        <dbReference type="ARBA" id="ARBA00022801"/>
    </source>
</evidence>
<dbReference type="Gene3D" id="2.160.20.10">
    <property type="entry name" value="Single-stranded right-handed beta-helix, Pectin lyase-like"/>
    <property type="match status" value="1"/>
</dbReference>
<feature type="signal peptide" evidence="9">
    <location>
        <begin position="1"/>
        <end position="27"/>
    </location>
</feature>
<dbReference type="SMR" id="A0A314LGY1"/>
<dbReference type="InterPro" id="IPR011050">
    <property type="entry name" value="Pectin_lyase_fold/virulence"/>
</dbReference>
<evidence type="ECO:0000256" key="4">
    <source>
        <dbReference type="ARBA" id="ARBA00022525"/>
    </source>
</evidence>
<keyword evidence="7" id="KW-0961">Cell wall biogenesis/degradation</keyword>
<reference evidence="10" key="1">
    <citation type="submission" date="2016-11" db="EMBL/GenBank/DDBJ databases">
        <title>The genome of Nicotiana attenuata.</title>
        <authorList>
            <person name="Xu S."/>
            <person name="Brockmoeller T."/>
            <person name="Gaquerel E."/>
            <person name="Navarro A."/>
            <person name="Kuhl H."/>
            <person name="Gase K."/>
            <person name="Ling Z."/>
            <person name="Zhou W."/>
            <person name="Kreitzer C."/>
            <person name="Stanke M."/>
            <person name="Tang H."/>
            <person name="Lyons E."/>
            <person name="Pandey P."/>
            <person name="Pandey S.P."/>
            <person name="Timmermann B."/>
            <person name="Baldwin I.T."/>
        </authorList>
    </citation>
    <scope>NUCLEOTIDE SEQUENCE [LARGE SCALE GENOMIC DNA]</scope>
    <source>
        <strain evidence="10">UT</strain>
    </source>
</reference>
<keyword evidence="4" id="KW-0964">Secreted</keyword>
<dbReference type="GO" id="GO:0004650">
    <property type="term" value="F:polygalacturonase activity"/>
    <property type="evidence" value="ECO:0007669"/>
    <property type="project" value="InterPro"/>
</dbReference>
<organism evidence="10 11">
    <name type="scientific">Nicotiana attenuata</name>
    <name type="common">Coyote tobacco</name>
    <dbReference type="NCBI Taxonomy" id="49451"/>
    <lineage>
        <taxon>Eukaryota</taxon>
        <taxon>Viridiplantae</taxon>
        <taxon>Streptophyta</taxon>
        <taxon>Embryophyta</taxon>
        <taxon>Tracheophyta</taxon>
        <taxon>Spermatophyta</taxon>
        <taxon>Magnoliopsida</taxon>
        <taxon>eudicotyledons</taxon>
        <taxon>Gunneridae</taxon>
        <taxon>Pentapetalae</taxon>
        <taxon>asterids</taxon>
        <taxon>lamiids</taxon>
        <taxon>Solanales</taxon>
        <taxon>Solanaceae</taxon>
        <taxon>Nicotianoideae</taxon>
        <taxon>Nicotianeae</taxon>
        <taxon>Nicotiana</taxon>
    </lineage>
</organism>
<name>A0A314LGY1_NICAT</name>
<gene>
    <name evidence="10" type="ORF">A4A49_19032</name>
</gene>
<proteinExistence type="inferred from homology"/>
<keyword evidence="5 8" id="KW-0378">Hydrolase</keyword>
<evidence type="ECO:0000313" key="10">
    <source>
        <dbReference type="EMBL" id="OIT39834.1"/>
    </source>
</evidence>
<dbReference type="PANTHER" id="PTHR31375">
    <property type="match status" value="1"/>
</dbReference>
<evidence type="ECO:0000256" key="1">
    <source>
        <dbReference type="ARBA" id="ARBA00004191"/>
    </source>
</evidence>
<dbReference type="GO" id="GO:0005975">
    <property type="term" value="P:carbohydrate metabolic process"/>
    <property type="evidence" value="ECO:0007669"/>
    <property type="project" value="InterPro"/>
</dbReference>
<accession>A0A314LGY1</accession>
<keyword evidence="11" id="KW-1185">Reference proteome</keyword>
<dbReference type="InterPro" id="IPR006626">
    <property type="entry name" value="PbH1"/>
</dbReference>
<evidence type="ECO:0000256" key="6">
    <source>
        <dbReference type="ARBA" id="ARBA00023295"/>
    </source>
</evidence>
<sequence>MLRFSVNLLKLVILLLLLICFLGSAICNENSSVFNVLDYGAKGDGTTDDTKAFEATWIEGCKVKGSTIVIPSDYDFLVGPISFSGPHCEENIVFLLDGRIIAPTNPKVWGSKGLLQWLEFKKLNGISVKGKGTIDGQGSVWWQNTHLEDPDDDPNITTLFALTSSTAKGKMPRTRPTALRFYGCSNVVVTGITIQNSPKAHVKFDSCVSVQVSGITVSSPEDSPNTDGIHLQNSQNVVIHSSDLACGDDCISIQSGTSAVFIQDVKCGPGHGFSIGGLGKDNTKACVSNITVRDSTLHNTLTGVRIKTWQGGSGSVQGIMFANIQVLDVETPIMIDQFYCDKSKCKNQTSAVAISGVSYQSIKGTYSYEPLHFACSDSVPCTGVSLADIELKPSPEKENFHGPYCWQTYGKLKTKTTPPIDCIQPDQDTPGYDSC</sequence>
<dbReference type="EMBL" id="MJEQ01000075">
    <property type="protein sequence ID" value="OIT39834.1"/>
    <property type="molecule type" value="Genomic_DNA"/>
</dbReference>